<organism evidence="1 2">
    <name type="scientific">Halorussus aquaticus</name>
    <dbReference type="NCBI Taxonomy" id="2953748"/>
    <lineage>
        <taxon>Archaea</taxon>
        <taxon>Methanobacteriati</taxon>
        <taxon>Methanobacteriota</taxon>
        <taxon>Stenosarchaea group</taxon>
        <taxon>Halobacteria</taxon>
        <taxon>Halobacteriales</taxon>
        <taxon>Haladaptataceae</taxon>
        <taxon>Halorussus</taxon>
    </lineage>
</organism>
<dbReference type="Pfam" id="PF19125">
    <property type="entry name" value="DUF5809"/>
    <property type="match status" value="1"/>
</dbReference>
<dbReference type="InterPro" id="IPR043832">
    <property type="entry name" value="DUF5809"/>
</dbReference>
<comment type="caution">
    <text evidence="1">The sequence shown here is derived from an EMBL/GenBank/DDBJ whole genome shotgun (WGS) entry which is preliminary data.</text>
</comment>
<sequence>MEMHGFLAPETETEARQRYEAVGPAAQTVVKETARAMAFDADEYDQRVTGEVVETARDALFASLLEVRTGTREEYEEWLADRDREVSEEGSQSVGHVAWHDALGETVVAATYENERRAAVATLRRQAFGRVYRDLVAQ</sequence>
<dbReference type="EMBL" id="JBHSHT010000001">
    <property type="protein sequence ID" value="MFC4824679.1"/>
    <property type="molecule type" value="Genomic_DNA"/>
</dbReference>
<dbReference type="Proteomes" id="UP001595945">
    <property type="component" value="Unassembled WGS sequence"/>
</dbReference>
<reference evidence="1 2" key="1">
    <citation type="journal article" date="2019" name="Int. J. Syst. Evol. Microbiol.">
        <title>The Global Catalogue of Microorganisms (GCM) 10K type strain sequencing project: providing services to taxonomists for standard genome sequencing and annotation.</title>
        <authorList>
            <consortium name="The Broad Institute Genomics Platform"/>
            <consortium name="The Broad Institute Genome Sequencing Center for Infectious Disease"/>
            <person name="Wu L."/>
            <person name="Ma J."/>
        </authorList>
    </citation>
    <scope>NUCLEOTIDE SEQUENCE [LARGE SCALE GENOMIC DNA]</scope>
    <source>
        <strain evidence="1 2">XZYJ18</strain>
    </source>
</reference>
<evidence type="ECO:0000313" key="2">
    <source>
        <dbReference type="Proteomes" id="UP001595945"/>
    </source>
</evidence>
<protein>
    <submittedName>
        <fullName evidence="1">DUF5809 family protein</fullName>
    </submittedName>
</protein>
<dbReference type="AlphaFoldDB" id="A0ABD5Q1R5"/>
<evidence type="ECO:0000313" key="1">
    <source>
        <dbReference type="EMBL" id="MFC4824679.1"/>
    </source>
</evidence>
<proteinExistence type="predicted"/>
<dbReference type="GeneID" id="73044627"/>
<dbReference type="RefSeq" id="WP_254269594.1">
    <property type="nucleotide sequence ID" value="NZ_CP100400.1"/>
</dbReference>
<gene>
    <name evidence="1" type="ORF">ACFO9K_10435</name>
</gene>
<accession>A0ABD5Q1R5</accession>
<name>A0ABD5Q1R5_9EURY</name>
<keyword evidence="2" id="KW-1185">Reference proteome</keyword>